<dbReference type="PROSITE" id="PS51794">
    <property type="entry name" value="DAC"/>
    <property type="match status" value="1"/>
</dbReference>
<comment type="cofactor">
    <cofactor evidence="6">
        <name>Mn(2+)</name>
        <dbReference type="ChEBI" id="CHEBI:29035"/>
    </cofactor>
</comment>
<dbReference type="InterPro" id="IPR003390">
    <property type="entry name" value="DNA_integrity_scan_DisA_N"/>
</dbReference>
<reference evidence="8 9" key="1">
    <citation type="journal article" date="2006" name="Science">
        <title>Genome of rice cluster I archaea -- the key methane producers in the rice rhizosphere.</title>
        <authorList>
            <person name="Erkel C."/>
            <person name="Kube M."/>
            <person name="Reinhardt R."/>
            <person name="Liesack W."/>
        </authorList>
    </citation>
    <scope>NUCLEOTIDE SEQUENCE [LARGE SCALE GENOMIC DNA]</scope>
    <source>
        <strain evidence="9">DSM 22066 / NBRC 105507 / MRE50</strain>
    </source>
</reference>
<keyword evidence="2 6" id="KW-0808">Transferase</keyword>
<dbReference type="PIRSF" id="PIRSF019073">
    <property type="entry name" value="UCP019073"/>
    <property type="match status" value="1"/>
</dbReference>
<keyword evidence="3 6" id="KW-0548">Nucleotidyltransferase</keyword>
<dbReference type="OrthoDB" id="85944at2157"/>
<dbReference type="InterPro" id="IPR014499">
    <property type="entry name" value="DAC_DacZ"/>
</dbReference>
<dbReference type="EMBL" id="AM114193">
    <property type="protein sequence ID" value="CAJ38054.1"/>
    <property type="molecule type" value="Genomic_DNA"/>
</dbReference>
<accession>Q0W0N9</accession>
<dbReference type="GeneID" id="5143141"/>
<dbReference type="InterPro" id="IPR050338">
    <property type="entry name" value="DisA"/>
</dbReference>
<comment type="similarity">
    <text evidence="6">Belongs to the adenylate cyclase family. DacZ subfamily.</text>
</comment>
<feature type="domain" description="DAC" evidence="7">
    <location>
        <begin position="123"/>
        <end position="284"/>
    </location>
</feature>
<dbReference type="GO" id="GO:0004016">
    <property type="term" value="F:adenylate cyclase activity"/>
    <property type="evidence" value="ECO:0007669"/>
    <property type="project" value="UniProtKB-UniRule"/>
</dbReference>
<dbReference type="KEGG" id="rci:RRC333"/>
<keyword evidence="4 6" id="KW-0547">Nucleotide-binding</keyword>
<proteinExistence type="inferred from homology"/>
<evidence type="ECO:0000313" key="9">
    <source>
        <dbReference type="Proteomes" id="UP000000663"/>
    </source>
</evidence>
<dbReference type="AlphaFoldDB" id="Q0W0N9"/>
<dbReference type="PANTHER" id="PTHR34185">
    <property type="entry name" value="DIADENYLATE CYCLASE"/>
    <property type="match status" value="1"/>
</dbReference>
<evidence type="ECO:0000256" key="3">
    <source>
        <dbReference type="ARBA" id="ARBA00022695"/>
    </source>
</evidence>
<dbReference type="HAMAP" id="MF_00840">
    <property type="entry name" value="DacZ"/>
    <property type="match status" value="1"/>
</dbReference>
<evidence type="ECO:0000256" key="1">
    <source>
        <dbReference type="ARBA" id="ARBA00000877"/>
    </source>
</evidence>
<keyword evidence="9" id="KW-1185">Reference proteome</keyword>
<dbReference type="Proteomes" id="UP000000663">
    <property type="component" value="Chromosome"/>
</dbReference>
<name>Q0W0N9_METAR</name>
<dbReference type="InterPro" id="IPR048546">
    <property type="entry name" value="DacZ_A"/>
</dbReference>
<evidence type="ECO:0000256" key="5">
    <source>
        <dbReference type="ARBA" id="ARBA00022840"/>
    </source>
</evidence>
<dbReference type="GO" id="GO:0005524">
    <property type="term" value="F:ATP binding"/>
    <property type="evidence" value="ECO:0007669"/>
    <property type="project" value="UniProtKB-UniRule"/>
</dbReference>
<evidence type="ECO:0000313" key="8">
    <source>
        <dbReference type="EMBL" id="CAJ38054.1"/>
    </source>
</evidence>
<protein>
    <recommendedName>
        <fullName evidence="6">Diadenylate cyclase</fullName>
        <shortName evidence="6">DAC</shortName>
        <ecNumber evidence="6">2.7.7.85</ecNumber>
    </recommendedName>
    <alternativeName>
        <fullName evidence="6">Cyclic-di-AMP synthase</fullName>
        <shortName evidence="6">c-di-AMP synthase</shortName>
    </alternativeName>
</protein>
<evidence type="ECO:0000256" key="2">
    <source>
        <dbReference type="ARBA" id="ARBA00022679"/>
    </source>
</evidence>
<organism evidence="8 9">
    <name type="scientific">Methanocella arvoryzae (strain DSM 22066 / NBRC 105507 / MRE50)</name>
    <dbReference type="NCBI Taxonomy" id="351160"/>
    <lineage>
        <taxon>Archaea</taxon>
        <taxon>Methanobacteriati</taxon>
        <taxon>Methanobacteriota</taxon>
        <taxon>Stenosarchaea group</taxon>
        <taxon>Methanomicrobia</taxon>
        <taxon>Methanocellales</taxon>
        <taxon>Methanocellaceae</taxon>
        <taxon>Methanocella</taxon>
    </lineage>
</organism>
<dbReference type="RefSeq" id="WP_012034541.1">
    <property type="nucleotide sequence ID" value="NC_009464.1"/>
</dbReference>
<comment type="catalytic activity">
    <reaction evidence="1 6">
        <text>2 ATP = 3',3'-c-di-AMP + 2 diphosphate</text>
        <dbReference type="Rhea" id="RHEA:35655"/>
        <dbReference type="ChEBI" id="CHEBI:30616"/>
        <dbReference type="ChEBI" id="CHEBI:33019"/>
        <dbReference type="ChEBI" id="CHEBI:71500"/>
        <dbReference type="EC" id="2.7.7.85"/>
    </reaction>
</comment>
<dbReference type="PATRIC" id="fig|351160.9.peg.225"/>
<evidence type="ECO:0000256" key="4">
    <source>
        <dbReference type="ARBA" id="ARBA00022741"/>
    </source>
</evidence>
<dbReference type="PANTHER" id="PTHR34185:SF1">
    <property type="entry name" value="DIADENYLATE CYCLASE"/>
    <property type="match status" value="1"/>
</dbReference>
<evidence type="ECO:0000256" key="6">
    <source>
        <dbReference type="HAMAP-Rule" id="MF_00840"/>
    </source>
</evidence>
<keyword evidence="5 6" id="KW-0067">ATP-binding</keyword>
<dbReference type="GO" id="GO:0030145">
    <property type="term" value="F:manganese ion binding"/>
    <property type="evidence" value="ECO:0007669"/>
    <property type="project" value="UniProtKB-UniRule"/>
</dbReference>
<sequence>MRLRDEVTKAGEELAEKIGATAIIIISPQARQIRESLKTRLPVIIARVDGVAARPGDASVDLFTRMTPDVDRESVFLKVSRIELMSEAIEAAYIQGLIQDRIVLGIVSIGDTHSVIVVDITDIPFIKKIADLTATLDYTIIKATLNLAIEIAREGREGKLIGTAFVVGDTDNVLKRSHQLILNPYEGHPKDARDIRDENNWETVKEFAQLDGMFIVDEKGYIRAAARYIDASVRGVEMLPGKGGRHLAAAAITRYTKSVAITVSGSGGMITVYQGGHEVLKLNPRISIT</sequence>
<gene>
    <name evidence="6" type="primary">dacZ</name>
    <name evidence="8" type="ORF">RRC333</name>
</gene>
<dbReference type="STRING" id="351160.RRC333"/>
<keyword evidence="6" id="KW-0464">Manganese</keyword>
<dbReference type="EC" id="2.7.7.85" evidence="6"/>
<dbReference type="eggNOG" id="arCOG04453">
    <property type="taxonomic scope" value="Archaea"/>
</dbReference>
<dbReference type="Pfam" id="PF21754">
    <property type="entry name" value="DacZ_A"/>
    <property type="match status" value="1"/>
</dbReference>
<dbReference type="SUPFAM" id="SSF143597">
    <property type="entry name" value="YojJ-like"/>
    <property type="match status" value="1"/>
</dbReference>
<comment type="function">
    <text evidence="6">Diadenylate cyclase that catalyzes the condensation of 2 ATP molecules into cyclic di-AMP (c-di-AMP). c-di-AMP is a second messenger for intracellular signal transduction involved in the control of important regulatory processes such as osmoregulation.</text>
</comment>
<dbReference type="Pfam" id="PF02457">
    <property type="entry name" value="DAC"/>
    <property type="match status" value="1"/>
</dbReference>
<evidence type="ECO:0000259" key="7">
    <source>
        <dbReference type="PROSITE" id="PS51794"/>
    </source>
</evidence>
<dbReference type="InterPro" id="IPR036888">
    <property type="entry name" value="DNA_integrity_DisA_N_sf"/>
</dbReference>
<dbReference type="GO" id="GO:0106408">
    <property type="term" value="F:diadenylate cyclase activity"/>
    <property type="evidence" value="ECO:0007669"/>
    <property type="project" value="UniProtKB-EC"/>
</dbReference>
<dbReference type="Gene3D" id="3.40.1700.10">
    <property type="entry name" value="DNA integrity scanning protein, DisA, N-terminal domain"/>
    <property type="match status" value="1"/>
</dbReference>